<accession>A0A286RE06</accession>
<sequence length="42" mass="4415">MFPAPGVTATSGAHEVVILALGTAKMAVPAFFRFSHKREGDV</sequence>
<evidence type="ECO:0000313" key="1">
    <source>
        <dbReference type="EMBL" id="ASV74190.1"/>
    </source>
</evidence>
<keyword evidence="2" id="KW-1185">Reference proteome</keyword>
<proteinExistence type="predicted"/>
<name>A0A286RE06_9BACT</name>
<dbReference type="EMBL" id="CP018477">
    <property type="protein sequence ID" value="ASV74190.1"/>
    <property type="molecule type" value="Genomic_DNA"/>
</dbReference>
<dbReference type="AlphaFoldDB" id="A0A286RE06"/>
<dbReference type="KEGG" id="ttf:THTE_1588"/>
<evidence type="ECO:0000313" key="2">
    <source>
        <dbReference type="Proteomes" id="UP000215086"/>
    </source>
</evidence>
<reference evidence="1 2" key="1">
    <citation type="journal article" name="Front. Microbiol.">
        <title>Sugar Metabolism of the First Thermophilic Planctomycete Thermogutta terrifontis: Comparative Genomic and Transcriptomic Approaches.</title>
        <authorList>
            <person name="Elcheninov A.G."/>
            <person name="Menzel P."/>
            <person name="Gudbergsdottir S.R."/>
            <person name="Slesarev A.I."/>
            <person name="Kadnikov V.V."/>
            <person name="Krogh A."/>
            <person name="Bonch-Osmolovskaya E.A."/>
            <person name="Peng X."/>
            <person name="Kublanov I.V."/>
        </authorList>
    </citation>
    <scope>NUCLEOTIDE SEQUENCE [LARGE SCALE GENOMIC DNA]</scope>
    <source>
        <strain evidence="1 2">R1</strain>
    </source>
</reference>
<gene>
    <name evidence="1" type="ORF">THTE_1588</name>
</gene>
<dbReference type="Proteomes" id="UP000215086">
    <property type="component" value="Chromosome"/>
</dbReference>
<organism evidence="1 2">
    <name type="scientific">Thermogutta terrifontis</name>
    <dbReference type="NCBI Taxonomy" id="1331910"/>
    <lineage>
        <taxon>Bacteria</taxon>
        <taxon>Pseudomonadati</taxon>
        <taxon>Planctomycetota</taxon>
        <taxon>Planctomycetia</taxon>
        <taxon>Pirellulales</taxon>
        <taxon>Thermoguttaceae</taxon>
        <taxon>Thermogutta</taxon>
    </lineage>
</organism>
<protein>
    <submittedName>
        <fullName evidence="1">Uncharacterized protein</fullName>
    </submittedName>
</protein>